<dbReference type="AlphaFoldDB" id="A0A059FUV4"/>
<keyword evidence="4" id="KW-1133">Transmembrane helix</keyword>
<dbReference type="Gene3D" id="2.40.30.170">
    <property type="match status" value="1"/>
</dbReference>
<evidence type="ECO:0000256" key="2">
    <source>
        <dbReference type="ARBA" id="ARBA00009477"/>
    </source>
</evidence>
<dbReference type="EMBL" id="ARYK01000001">
    <property type="protein sequence ID" value="KCZ94296.1"/>
    <property type="molecule type" value="Genomic_DNA"/>
</dbReference>
<protein>
    <submittedName>
        <fullName evidence="7">RND family efflux transporter MFP subunit</fullName>
    </submittedName>
</protein>
<sequence length="415" mass="44302">MSYTEAPARPGSRIGLLIKRLIFLALPLLVLVGSVGGFVAMGALRPAPEEKTDIIEALPVLTATARTEPISLKVRGQGAVNARTEVSLASEISGRVVYVSPEFLAGGQFRKGDTLVRLDPKEYELGIVQAEAAVAQAHTRLVQEQSEGQVASQGAEQLGVEVSDLTLRRPQLAQANAELASAEARLDETRLMLSRTRITAPFTGRVRERNVNIGAYVAPGTRLGEIYASDVVEVPIALTDSDLANLGLGIGFVETPARRGPTAELSAVVGGVPHTWTGRITRTDSGFDPDTRVLFAYIEVQDPYGRNADNGTPLATGLFVTAEIDGRVLDDSIVLPRTALRGKDSVYVARTDDTLEVRPVEVAFSERERVVITGGLSAGERVITSPVRAAADGMKIKPVDRLNTAQTTELVSTSE</sequence>
<dbReference type="STRING" id="1280950.HJO_02940"/>
<dbReference type="Gene3D" id="1.10.287.470">
    <property type="entry name" value="Helix hairpin bin"/>
    <property type="match status" value="1"/>
</dbReference>
<dbReference type="GO" id="GO:0015562">
    <property type="term" value="F:efflux transmembrane transporter activity"/>
    <property type="evidence" value="ECO:0007669"/>
    <property type="project" value="TreeGrafter"/>
</dbReference>
<organism evidence="7 8">
    <name type="scientific">Hyphomonas johnsonii MHS-2</name>
    <dbReference type="NCBI Taxonomy" id="1280950"/>
    <lineage>
        <taxon>Bacteria</taxon>
        <taxon>Pseudomonadati</taxon>
        <taxon>Pseudomonadota</taxon>
        <taxon>Alphaproteobacteria</taxon>
        <taxon>Hyphomonadales</taxon>
        <taxon>Hyphomonadaceae</taxon>
        <taxon>Hyphomonas</taxon>
    </lineage>
</organism>
<comment type="subcellular location">
    <subcellularLocation>
        <location evidence="1">Cell envelope</location>
    </subcellularLocation>
</comment>
<dbReference type="Pfam" id="PF25917">
    <property type="entry name" value="BSH_RND"/>
    <property type="match status" value="1"/>
</dbReference>
<dbReference type="RefSeq" id="WP_051618078.1">
    <property type="nucleotide sequence ID" value="NZ_ARYK01000001.1"/>
</dbReference>
<keyword evidence="8" id="KW-1185">Reference proteome</keyword>
<dbReference type="InterPro" id="IPR058625">
    <property type="entry name" value="MdtA-like_BSH"/>
</dbReference>
<dbReference type="NCBIfam" id="TIGR01730">
    <property type="entry name" value="RND_mfp"/>
    <property type="match status" value="1"/>
</dbReference>
<dbReference type="InterPro" id="IPR006143">
    <property type="entry name" value="RND_pump_MFP"/>
</dbReference>
<proteinExistence type="inferred from homology"/>
<evidence type="ECO:0000259" key="5">
    <source>
        <dbReference type="Pfam" id="PF25917"/>
    </source>
</evidence>
<dbReference type="Proteomes" id="UP000025171">
    <property type="component" value="Unassembled WGS sequence"/>
</dbReference>
<comment type="caution">
    <text evidence="7">The sequence shown here is derived from an EMBL/GenBank/DDBJ whole genome shotgun (WGS) entry which is preliminary data.</text>
</comment>
<keyword evidence="4" id="KW-0472">Membrane</keyword>
<dbReference type="PANTHER" id="PTHR30469:SF12">
    <property type="entry name" value="MULTIDRUG RESISTANCE PROTEIN MDTA"/>
    <property type="match status" value="1"/>
</dbReference>
<evidence type="ECO:0000313" key="7">
    <source>
        <dbReference type="EMBL" id="KCZ94296.1"/>
    </source>
</evidence>
<reference evidence="7 8" key="1">
    <citation type="journal article" date="2014" name="Antonie Van Leeuwenhoek">
        <title>Hyphomonas beringensis sp. nov. and Hyphomonas chukchiensis sp. nov., isolated from surface seawater of the Bering Sea and Chukchi Sea.</title>
        <authorList>
            <person name="Li C."/>
            <person name="Lai Q."/>
            <person name="Li G."/>
            <person name="Dong C."/>
            <person name="Wang J."/>
            <person name="Liao Y."/>
            <person name="Shao Z."/>
        </authorList>
    </citation>
    <scope>NUCLEOTIDE SEQUENCE [LARGE SCALE GENOMIC DNA]</scope>
    <source>
        <strain evidence="7 8">MHS-2</strain>
    </source>
</reference>
<dbReference type="Gene3D" id="2.40.420.20">
    <property type="match status" value="1"/>
</dbReference>
<dbReference type="OrthoDB" id="7811737at2"/>
<evidence type="ECO:0000256" key="3">
    <source>
        <dbReference type="ARBA" id="ARBA00022448"/>
    </source>
</evidence>
<name>A0A059FUV4_9PROT</name>
<dbReference type="PANTHER" id="PTHR30469">
    <property type="entry name" value="MULTIDRUG RESISTANCE PROTEIN MDTA"/>
    <property type="match status" value="1"/>
</dbReference>
<dbReference type="eggNOG" id="COG0845">
    <property type="taxonomic scope" value="Bacteria"/>
</dbReference>
<evidence type="ECO:0000313" key="8">
    <source>
        <dbReference type="Proteomes" id="UP000025171"/>
    </source>
</evidence>
<gene>
    <name evidence="7" type="ORF">HJO_02940</name>
</gene>
<feature type="transmembrane region" description="Helical" evidence="4">
    <location>
        <begin position="21"/>
        <end position="44"/>
    </location>
</feature>
<feature type="domain" description="Multidrug resistance protein MdtA-like barrel-sandwich hybrid" evidence="5">
    <location>
        <begin position="86"/>
        <end position="222"/>
    </location>
</feature>
<dbReference type="InterPro" id="IPR058627">
    <property type="entry name" value="MdtA-like_C"/>
</dbReference>
<dbReference type="PATRIC" id="fig|1280950.3.peg.598"/>
<dbReference type="Pfam" id="PF25967">
    <property type="entry name" value="RND-MFP_C"/>
    <property type="match status" value="1"/>
</dbReference>
<dbReference type="Gene3D" id="2.40.50.100">
    <property type="match status" value="1"/>
</dbReference>
<dbReference type="GO" id="GO:1990281">
    <property type="term" value="C:efflux pump complex"/>
    <property type="evidence" value="ECO:0007669"/>
    <property type="project" value="TreeGrafter"/>
</dbReference>
<evidence type="ECO:0000256" key="1">
    <source>
        <dbReference type="ARBA" id="ARBA00004196"/>
    </source>
</evidence>
<comment type="similarity">
    <text evidence="2">Belongs to the membrane fusion protein (MFP) (TC 8.A.1) family.</text>
</comment>
<keyword evidence="3" id="KW-0813">Transport</keyword>
<evidence type="ECO:0000256" key="4">
    <source>
        <dbReference type="SAM" id="Phobius"/>
    </source>
</evidence>
<accession>A0A059FUV4</accession>
<feature type="domain" description="Multidrug resistance protein MdtA-like C-terminal permuted SH3" evidence="6">
    <location>
        <begin position="340"/>
        <end position="385"/>
    </location>
</feature>
<keyword evidence="4" id="KW-0812">Transmembrane</keyword>
<evidence type="ECO:0000259" key="6">
    <source>
        <dbReference type="Pfam" id="PF25967"/>
    </source>
</evidence>
<dbReference type="SUPFAM" id="SSF111369">
    <property type="entry name" value="HlyD-like secretion proteins"/>
    <property type="match status" value="1"/>
</dbReference>